<keyword evidence="4" id="KW-1185">Reference proteome</keyword>
<dbReference type="PANTHER" id="PTHR33744">
    <property type="entry name" value="CARBOHYDRATE DIACID REGULATOR"/>
    <property type="match status" value="1"/>
</dbReference>
<dbReference type="Pfam" id="PF13556">
    <property type="entry name" value="HTH_30"/>
    <property type="match status" value="1"/>
</dbReference>
<feature type="domain" description="PucR C-terminal helix-turn-helix" evidence="1">
    <location>
        <begin position="324"/>
        <end position="368"/>
    </location>
</feature>
<organism evidence="3 4">
    <name type="scientific">Streptomyces griseiscabiei</name>
    <dbReference type="NCBI Taxonomy" id="2993540"/>
    <lineage>
        <taxon>Bacteria</taxon>
        <taxon>Bacillati</taxon>
        <taxon>Actinomycetota</taxon>
        <taxon>Actinomycetes</taxon>
        <taxon>Kitasatosporales</taxon>
        <taxon>Streptomycetaceae</taxon>
        <taxon>Streptomyces</taxon>
    </lineage>
</organism>
<comment type="caution">
    <text evidence="3">The sequence shown here is derived from an EMBL/GenBank/DDBJ whole genome shotgun (WGS) entry which is preliminary data.</text>
</comment>
<dbReference type="PANTHER" id="PTHR33744:SF1">
    <property type="entry name" value="DNA-BINDING TRANSCRIPTIONAL ACTIVATOR ADER"/>
    <property type="match status" value="1"/>
</dbReference>
<feature type="domain" description="RsbT co-antagonist protein RsbRD N-terminal" evidence="2">
    <location>
        <begin position="22"/>
        <end position="149"/>
    </location>
</feature>
<evidence type="ECO:0000259" key="2">
    <source>
        <dbReference type="Pfam" id="PF14361"/>
    </source>
</evidence>
<accession>A0ABU4KY79</accession>
<evidence type="ECO:0000313" key="4">
    <source>
        <dbReference type="Proteomes" id="UP001271723"/>
    </source>
</evidence>
<gene>
    <name evidence="3" type="ORF">PV517_05170</name>
</gene>
<dbReference type="Pfam" id="PF14361">
    <property type="entry name" value="RsbRD_N"/>
    <property type="match status" value="1"/>
</dbReference>
<dbReference type="EMBL" id="JARAVY010000002">
    <property type="protein sequence ID" value="MDX2908093.1"/>
    <property type="molecule type" value="Genomic_DNA"/>
</dbReference>
<protein>
    <submittedName>
        <fullName evidence="3">Helix-turn-helix domain-containing protein</fullName>
    </submittedName>
</protein>
<dbReference type="InterPro" id="IPR025751">
    <property type="entry name" value="RsbRD_N_dom"/>
</dbReference>
<dbReference type="Proteomes" id="UP001271723">
    <property type="component" value="Unassembled WGS sequence"/>
</dbReference>
<dbReference type="InterPro" id="IPR025736">
    <property type="entry name" value="PucR_C-HTH_dom"/>
</dbReference>
<dbReference type="RefSeq" id="WP_216589353.1">
    <property type="nucleotide sequence ID" value="NZ_JAGJBZ010000002.1"/>
</dbReference>
<name>A0ABU4KY79_9ACTN</name>
<proteinExistence type="predicted"/>
<evidence type="ECO:0000313" key="3">
    <source>
        <dbReference type="EMBL" id="MDX2908093.1"/>
    </source>
</evidence>
<dbReference type="InterPro" id="IPR051448">
    <property type="entry name" value="CdaR-like_regulators"/>
</dbReference>
<reference evidence="3 4" key="1">
    <citation type="journal article" date="2023" name="Microb. Genom.">
        <title>Mesoterricola silvestris gen. nov., sp. nov., Mesoterricola sediminis sp. nov., Geothrix oryzae sp. nov., Geothrix edaphica sp. nov., Geothrix rubra sp. nov., and Geothrix limicola sp. nov., six novel members of Acidobacteriota isolated from soils.</title>
        <authorList>
            <person name="Weisberg A.J."/>
            <person name="Pearce E."/>
            <person name="Kramer C.G."/>
            <person name="Chang J.H."/>
            <person name="Clarke C.R."/>
        </authorList>
    </citation>
    <scope>NUCLEOTIDE SEQUENCE [LARGE SCALE GENOMIC DNA]</scope>
    <source>
        <strain evidence="3 4">NRRL_B-2795</strain>
    </source>
</reference>
<evidence type="ECO:0000259" key="1">
    <source>
        <dbReference type="Pfam" id="PF13556"/>
    </source>
</evidence>
<sequence>MTVVHEREPVTGVLRAMAADTDVCAELVRAARSRSPELARLGETETLSHVNALIGAAETWLTTLGRVEDHDFAAALLLGADRAAQGIPMTAVLRGVQAALTRVVEITVERSRSAGVSDADLLTVVLRLKEYGDAVERHVVGGYRAAESGTPRGAGEARARLLRRLLTEGDDSPVPSREELAREGLRAHGRYRCLVADPGDPAHARALAARLSALPGVFGVVDGRAVGLCPRLPGHEELTGWGGDGTALVVASPVATPERLRPLYRLCVRGLEVGGRRGLRGVRELTDLAGEIAMADHSVLGAALSGRYLGGLDPADGFHRQLALTALAFLDSGRRLDRTATALFTHPNTVRYRLGRLHHLTGTSLTDGSLDGPSGTLATLHWWWALTTWLDTGAESAPTP</sequence>